<evidence type="ECO:0000313" key="3">
    <source>
        <dbReference type="EMBL" id="MFM0243302.1"/>
    </source>
</evidence>
<name>A0ABW9BS50_9BURK</name>
<dbReference type="Proteomes" id="UP001629274">
    <property type="component" value="Unassembled WGS sequence"/>
</dbReference>
<dbReference type="SUPFAM" id="SSF46689">
    <property type="entry name" value="Homeodomain-like"/>
    <property type="match status" value="1"/>
</dbReference>
<dbReference type="PANTHER" id="PTHR46889">
    <property type="entry name" value="TRANSPOSASE INSF FOR INSERTION SEQUENCE IS3B-RELATED"/>
    <property type="match status" value="1"/>
</dbReference>
<feature type="coiled-coil region" evidence="1">
    <location>
        <begin position="60"/>
        <end position="87"/>
    </location>
</feature>
<reference evidence="3 4" key="1">
    <citation type="journal article" date="2024" name="Chem. Sci.">
        <title>Discovery of megapolipeptins by genome mining of a Burkholderiales bacteria collection.</title>
        <authorList>
            <person name="Paulo B.S."/>
            <person name="Recchia M.J.J."/>
            <person name="Lee S."/>
            <person name="Fergusson C.H."/>
            <person name="Romanowski S.B."/>
            <person name="Hernandez A."/>
            <person name="Krull N."/>
            <person name="Liu D.Y."/>
            <person name="Cavanagh H."/>
            <person name="Bos A."/>
            <person name="Gray C.A."/>
            <person name="Murphy B.T."/>
            <person name="Linington R.G."/>
            <person name="Eustaquio A.S."/>
        </authorList>
    </citation>
    <scope>NUCLEOTIDE SEQUENCE [LARGE SCALE GENOMIC DNA]</scope>
    <source>
        <strain evidence="3 4">RL17-351-BIE-A</strain>
    </source>
</reference>
<feature type="domain" description="Integrase catalytic" evidence="2">
    <location>
        <begin position="212"/>
        <end position="377"/>
    </location>
</feature>
<protein>
    <submittedName>
        <fullName evidence="3">IS3 family transposase</fullName>
    </submittedName>
</protein>
<evidence type="ECO:0000259" key="2">
    <source>
        <dbReference type="PROSITE" id="PS50994"/>
    </source>
</evidence>
<evidence type="ECO:0000313" key="4">
    <source>
        <dbReference type="Proteomes" id="UP001629274"/>
    </source>
</evidence>
<comment type="caution">
    <text evidence="3">The sequence shown here is derived from an EMBL/GenBank/DDBJ whole genome shotgun (WGS) entry which is preliminary data.</text>
</comment>
<keyword evidence="1" id="KW-0175">Coiled coil</keyword>
<dbReference type="Pfam" id="PF13276">
    <property type="entry name" value="HTH_21"/>
    <property type="match status" value="1"/>
</dbReference>
<dbReference type="Gene3D" id="3.30.420.10">
    <property type="entry name" value="Ribonuclease H-like superfamily/Ribonuclease H"/>
    <property type="match status" value="1"/>
</dbReference>
<dbReference type="InterPro" id="IPR050900">
    <property type="entry name" value="Transposase_IS3/IS150/IS904"/>
</dbReference>
<proteinExistence type="predicted"/>
<organism evidence="3 4">
    <name type="scientific">Paraburkholderia phytofirmans</name>
    <dbReference type="NCBI Taxonomy" id="261302"/>
    <lineage>
        <taxon>Bacteria</taxon>
        <taxon>Pseudomonadati</taxon>
        <taxon>Pseudomonadota</taxon>
        <taxon>Betaproteobacteria</taxon>
        <taxon>Burkholderiales</taxon>
        <taxon>Burkholderiaceae</taxon>
        <taxon>Paraburkholderia</taxon>
    </lineage>
</organism>
<dbReference type="RefSeq" id="WP_238535650.1">
    <property type="nucleotide sequence ID" value="NZ_JAQQCK010000036.1"/>
</dbReference>
<dbReference type="EMBL" id="JAQQDR010000029">
    <property type="protein sequence ID" value="MFM0243302.1"/>
    <property type="molecule type" value="Genomic_DNA"/>
</dbReference>
<dbReference type="InterPro" id="IPR048020">
    <property type="entry name" value="Transpos_IS3"/>
</dbReference>
<accession>A0ABW9BS50</accession>
<dbReference type="PANTHER" id="PTHR46889:SF4">
    <property type="entry name" value="TRANSPOSASE INSO FOR INSERTION SEQUENCE ELEMENT IS911B-RELATED"/>
    <property type="match status" value="1"/>
</dbReference>
<keyword evidence="4" id="KW-1185">Reference proteome</keyword>
<dbReference type="Pfam" id="PF00665">
    <property type="entry name" value="rve"/>
    <property type="match status" value="1"/>
</dbReference>
<dbReference type="InterPro" id="IPR036397">
    <property type="entry name" value="RNaseH_sf"/>
</dbReference>
<dbReference type="NCBIfam" id="NF033516">
    <property type="entry name" value="transpos_IS3"/>
    <property type="match status" value="1"/>
</dbReference>
<dbReference type="InterPro" id="IPR002514">
    <property type="entry name" value="Transposase_8"/>
</dbReference>
<dbReference type="SUPFAM" id="SSF53098">
    <property type="entry name" value="Ribonuclease H-like"/>
    <property type="match status" value="1"/>
</dbReference>
<sequence length="378" mass="43528">MGRRNLTDEFKAEAVQLVVAQGYPITKACEALGVGDSALRRWVAQWRAQQAEPPRSDVQIQRDQRRIRELEARVMELEREREILKKFYGLLRQGNGSLLEVIRSLKKAWPVSLMCRLLKVPRSSYYAFAARPPKPGASPPLLKAVRQIHSESRSSYGSRRMAQALQQQGYAIGRYRARSLMREAQLAVARRRTHRYRKAEGEALIAPNLLERQFEPGAINRVWAGDITYVRTRQGWSYLAIVMDLHSRRIVGWAFALQADTELVIQALQQARQKRRPAAGLMFHSDQGCQYTSERFVGDLKANGIVQSMSRKGNCWDNAVVERFFRSLKSEWIGEQEYGNHELARRDIAGYIADFYNYRRIHSAANNLPPVRYETSIY</sequence>
<dbReference type="InterPro" id="IPR009057">
    <property type="entry name" value="Homeodomain-like_sf"/>
</dbReference>
<evidence type="ECO:0000256" key="1">
    <source>
        <dbReference type="SAM" id="Coils"/>
    </source>
</evidence>
<dbReference type="Pfam" id="PF13333">
    <property type="entry name" value="rve_2"/>
    <property type="match status" value="1"/>
</dbReference>
<dbReference type="PROSITE" id="PS50994">
    <property type="entry name" value="INTEGRASE"/>
    <property type="match status" value="1"/>
</dbReference>
<dbReference type="Pfam" id="PF01527">
    <property type="entry name" value="HTH_Tnp_1"/>
    <property type="match status" value="1"/>
</dbReference>
<dbReference type="Gene3D" id="1.10.10.60">
    <property type="entry name" value="Homeodomain-like"/>
    <property type="match status" value="1"/>
</dbReference>
<dbReference type="InterPro" id="IPR012337">
    <property type="entry name" value="RNaseH-like_sf"/>
</dbReference>
<dbReference type="InterPro" id="IPR025948">
    <property type="entry name" value="HTH-like_dom"/>
</dbReference>
<dbReference type="InterPro" id="IPR001584">
    <property type="entry name" value="Integrase_cat-core"/>
</dbReference>
<gene>
    <name evidence="3" type="ORF">PQR03_34695</name>
</gene>